<evidence type="ECO:0000313" key="1">
    <source>
        <dbReference type="EMBL" id="CUQ83007.1"/>
    </source>
</evidence>
<accession>A0A174ZB44</accession>
<protein>
    <submittedName>
        <fullName evidence="1">Uncharacterized protein</fullName>
    </submittedName>
</protein>
<sequence length="266" mass="29433">MMKIMTVNDNRTLYKLTTGEIYVLAGLLGYNTVYGTESDTLDGWRDDIDGNVSQAVMALTDSGYIEISFGGTLYIGSNLKTMIDCLCKPETITSAVISAGNCRSERYIISAGGKSVTLERNKNGRAYRMLMSEDCNNFDGSHIIGKASDMNAKNEAVSQVQLPYECAETAKTLISRFREEDAKELLEKYLTHKDAEKVFGILSGNTDIITVKTYRVNEGMCRCVYNKLLAAGTVNAEISTDNKRNIRIKYIASDAIEKIKSKISLL</sequence>
<proteinExistence type="predicted"/>
<name>A0A174ZB44_9FIRM</name>
<dbReference type="Proteomes" id="UP000095662">
    <property type="component" value="Unassembled WGS sequence"/>
</dbReference>
<organism evidence="1 2">
    <name type="scientific">[Eubacterium] siraeum</name>
    <dbReference type="NCBI Taxonomy" id="39492"/>
    <lineage>
        <taxon>Bacteria</taxon>
        <taxon>Bacillati</taxon>
        <taxon>Bacillota</taxon>
        <taxon>Clostridia</taxon>
        <taxon>Eubacteriales</taxon>
        <taxon>Oscillospiraceae</taxon>
        <taxon>Oscillospiraceae incertae sedis</taxon>
    </lineage>
</organism>
<dbReference type="STRING" id="39492.ERS852540_00610"/>
<dbReference type="EMBL" id="CZBY01000003">
    <property type="protein sequence ID" value="CUQ83007.1"/>
    <property type="molecule type" value="Genomic_DNA"/>
</dbReference>
<reference evidence="1 2" key="1">
    <citation type="submission" date="2015-09" db="EMBL/GenBank/DDBJ databases">
        <authorList>
            <consortium name="Pathogen Informatics"/>
        </authorList>
    </citation>
    <scope>NUCLEOTIDE SEQUENCE [LARGE SCALE GENOMIC DNA]</scope>
    <source>
        <strain evidence="1 2">2789STDY5834928</strain>
    </source>
</reference>
<gene>
    <name evidence="1" type="ORF">ERS852540_00610</name>
</gene>
<dbReference type="AlphaFoldDB" id="A0A174ZB44"/>
<evidence type="ECO:0000313" key="2">
    <source>
        <dbReference type="Proteomes" id="UP000095662"/>
    </source>
</evidence>